<reference evidence="1" key="1">
    <citation type="submission" date="2014-09" db="EMBL/GenBank/DDBJ databases">
        <authorList>
            <person name="Magalhaes I.L.F."/>
            <person name="Oliveira U."/>
            <person name="Santos F.R."/>
            <person name="Vidigal T.H.D.A."/>
            <person name="Brescovit A.D."/>
            <person name="Santos A.J."/>
        </authorList>
    </citation>
    <scope>NUCLEOTIDE SEQUENCE</scope>
    <source>
        <tissue evidence="1">Shoot tissue taken approximately 20 cm above the soil surface</tissue>
    </source>
</reference>
<accession>A0A0A9STZ3</accession>
<organism evidence="1">
    <name type="scientific">Arundo donax</name>
    <name type="common">Giant reed</name>
    <name type="synonym">Donax arundinaceus</name>
    <dbReference type="NCBI Taxonomy" id="35708"/>
    <lineage>
        <taxon>Eukaryota</taxon>
        <taxon>Viridiplantae</taxon>
        <taxon>Streptophyta</taxon>
        <taxon>Embryophyta</taxon>
        <taxon>Tracheophyta</taxon>
        <taxon>Spermatophyta</taxon>
        <taxon>Magnoliopsida</taxon>
        <taxon>Liliopsida</taxon>
        <taxon>Poales</taxon>
        <taxon>Poaceae</taxon>
        <taxon>PACMAD clade</taxon>
        <taxon>Arundinoideae</taxon>
        <taxon>Arundineae</taxon>
        <taxon>Arundo</taxon>
    </lineage>
</organism>
<reference evidence="1" key="2">
    <citation type="journal article" date="2015" name="Data Brief">
        <title>Shoot transcriptome of the giant reed, Arundo donax.</title>
        <authorList>
            <person name="Barrero R.A."/>
            <person name="Guerrero F.D."/>
            <person name="Moolhuijzen P."/>
            <person name="Goolsby J.A."/>
            <person name="Tidwell J."/>
            <person name="Bellgard S.E."/>
            <person name="Bellgard M.I."/>
        </authorList>
    </citation>
    <scope>NUCLEOTIDE SEQUENCE</scope>
    <source>
        <tissue evidence="1">Shoot tissue taken approximately 20 cm above the soil surface</tissue>
    </source>
</reference>
<dbReference type="AlphaFoldDB" id="A0A0A9STZ3"/>
<sequence>MALLPTNYFQRHHFLTLSHNRSSFGTKPATREPKI</sequence>
<name>A0A0A9STZ3_ARUDO</name>
<dbReference type="EMBL" id="GBRH01225580">
    <property type="protein sequence ID" value="JAD72315.1"/>
    <property type="molecule type" value="Transcribed_RNA"/>
</dbReference>
<protein>
    <submittedName>
        <fullName evidence="1">Uncharacterized protein</fullName>
    </submittedName>
</protein>
<evidence type="ECO:0000313" key="1">
    <source>
        <dbReference type="EMBL" id="JAD72315.1"/>
    </source>
</evidence>
<proteinExistence type="predicted"/>